<dbReference type="PANTHER" id="PTHR39662:SF1">
    <property type="entry name" value="DUF354 DOMAIN-CONTAINING PROTEIN"/>
    <property type="match status" value="1"/>
</dbReference>
<dbReference type="PIRSF" id="PIRSF005357">
    <property type="entry name" value="UCP005357"/>
    <property type="match status" value="1"/>
</dbReference>
<dbReference type="KEGG" id="iag:Igag_1230"/>
<name>E0SPA9_IGNAA</name>
<reference evidence="1 2" key="1">
    <citation type="journal article" date="2010" name="Stand. Genomic Sci.">
        <title>Complete genome sequence of Ignisphaera aggregans type strain (AQ1.S1).</title>
        <authorList>
            <person name="Goker M."/>
            <person name="Held B."/>
            <person name="Lapidus A."/>
            <person name="Nolan M."/>
            <person name="Spring S."/>
            <person name="Yasawong M."/>
            <person name="Lucas S."/>
            <person name="Glavina Del Rio T."/>
            <person name="Tice H."/>
            <person name="Cheng J.F."/>
            <person name="Goodwin L."/>
            <person name="Tapia R."/>
            <person name="Pitluck S."/>
            <person name="Liolios K."/>
            <person name="Ivanova N."/>
            <person name="Mavromatis K."/>
            <person name="Mikhailova N."/>
            <person name="Pati A."/>
            <person name="Chen A."/>
            <person name="Palaniappan K."/>
            <person name="Brambilla E."/>
            <person name="Land M."/>
            <person name="Hauser L."/>
            <person name="Chang Y.J."/>
            <person name="Jeffries C.D."/>
            <person name="Brettin T."/>
            <person name="Detter J.C."/>
            <person name="Han C."/>
            <person name="Rohde M."/>
            <person name="Sikorski J."/>
            <person name="Woyke T."/>
            <person name="Bristow J."/>
            <person name="Eisen J.A."/>
            <person name="Markowitz V."/>
            <person name="Hugenholtz P."/>
            <person name="Kyrpides N.C."/>
            <person name="Klenk H.P."/>
        </authorList>
    </citation>
    <scope>NUCLEOTIDE SEQUENCE [LARGE SCALE GENOMIC DNA]</scope>
    <source>
        <strain evidence="2">DSM 17230 / JCM 13409 / AQ1.S1</strain>
    </source>
</reference>
<protein>
    <recommendedName>
        <fullName evidence="3">DUF354 domain-containing protein</fullName>
    </recommendedName>
</protein>
<dbReference type="SUPFAM" id="SSF53756">
    <property type="entry name" value="UDP-Glycosyltransferase/glycogen phosphorylase"/>
    <property type="match status" value="1"/>
</dbReference>
<dbReference type="Pfam" id="PF04007">
    <property type="entry name" value="DUF354"/>
    <property type="match status" value="1"/>
</dbReference>
<dbReference type="HOGENOM" id="CLU_067068_1_0_2"/>
<dbReference type="Proteomes" id="UP000001304">
    <property type="component" value="Chromosome"/>
</dbReference>
<proteinExistence type="predicted"/>
<dbReference type="InterPro" id="IPR007152">
    <property type="entry name" value="DUF354"/>
</dbReference>
<evidence type="ECO:0000313" key="1">
    <source>
        <dbReference type="EMBL" id="ADM28036.1"/>
    </source>
</evidence>
<dbReference type="BioCyc" id="IAGG583356:GHAH-1207-MONOMER"/>
<organism evidence="1 2">
    <name type="scientific">Ignisphaera aggregans (strain DSM 17230 / JCM 13409 / AQ1.S1)</name>
    <dbReference type="NCBI Taxonomy" id="583356"/>
    <lineage>
        <taxon>Archaea</taxon>
        <taxon>Thermoproteota</taxon>
        <taxon>Thermoprotei</taxon>
        <taxon>Desulfurococcales</taxon>
        <taxon>Desulfurococcaceae</taxon>
        <taxon>Ignisphaera</taxon>
    </lineage>
</organism>
<accession>E0SPA9</accession>
<evidence type="ECO:0000313" key="2">
    <source>
        <dbReference type="Proteomes" id="UP000001304"/>
    </source>
</evidence>
<evidence type="ECO:0008006" key="3">
    <source>
        <dbReference type="Google" id="ProtNLM"/>
    </source>
</evidence>
<dbReference type="PANTHER" id="PTHR39662">
    <property type="entry name" value="DUF354 DOMAIN-CONTAINING PROTEIN-RELATED"/>
    <property type="match status" value="1"/>
</dbReference>
<dbReference type="STRING" id="583356.Igag_1230"/>
<dbReference type="AlphaFoldDB" id="E0SPA9"/>
<keyword evidence="2" id="KW-1185">Reference proteome</keyword>
<gene>
    <name evidence="1" type="ordered locus">Igag_1230</name>
</gene>
<sequence>MNERKVIWLDILTPKQAMLFGSMALELIENGYSVIITARDYDYTFAVLKNLNIRFIPIGRYVDTPIDKLIEEAKRTIELIEKVKHFDILISYPNPVASRIAFGLGKPYIAMTDSPHSEAPSRLSLPLAHTVVFSKCIPEESIKPYIVENKTRLIQYNGVDEIQWIKNFIPSENYIKSLGLEPYNYVVFRPPEIKASYYKDKNIIDIFELILKKILEMNITVIYLPRYRDDAIIRKYGHFKSFIVPEQDIGVFGPNLLYFAIATISGGGTMPREAALLGTLGISLFPKDLYVDICIRDRGLPHKRYSIFEYSDIIDRILSDIRYVIKEPERFKNIAKYVVNKMEKPSQTILKLLKEEISIES</sequence>
<dbReference type="EMBL" id="CP002098">
    <property type="protein sequence ID" value="ADM28036.1"/>
    <property type="molecule type" value="Genomic_DNA"/>
</dbReference>